<protein>
    <recommendedName>
        <fullName evidence="3">Haloacid dehalogenase</fullName>
    </recommendedName>
</protein>
<dbReference type="EMBL" id="JSVA01000014">
    <property type="protein sequence ID" value="KOF02303.1"/>
    <property type="molecule type" value="Genomic_DNA"/>
</dbReference>
<dbReference type="Pfam" id="PF13419">
    <property type="entry name" value="HAD_2"/>
    <property type="match status" value="1"/>
</dbReference>
<dbReference type="InterPro" id="IPR023198">
    <property type="entry name" value="PGP-like_dom2"/>
</dbReference>
<organism evidence="1 2">
    <name type="scientific">Roseivirga seohaensis subsp. aquiponti</name>
    <dbReference type="NCBI Taxonomy" id="1566026"/>
    <lineage>
        <taxon>Bacteria</taxon>
        <taxon>Pseudomonadati</taxon>
        <taxon>Bacteroidota</taxon>
        <taxon>Cytophagia</taxon>
        <taxon>Cytophagales</taxon>
        <taxon>Roseivirgaceae</taxon>
        <taxon>Roseivirga</taxon>
    </lineage>
</organism>
<dbReference type="CDD" id="cd02603">
    <property type="entry name" value="HAD_sEH-N_like"/>
    <property type="match status" value="1"/>
</dbReference>
<accession>A0A0L8AIP2</accession>
<gene>
    <name evidence="1" type="ORF">OB69_12820</name>
</gene>
<sequence length="208" mass="23890">MAPDLSNIDSIIFDLGGVIINLDEAATIKAFAEISGRTENEVLELSKTAEFFKLYETGQIDDPTFRAHLRESLNVFSDDNILDGAWNAMLGQIPVHRLKKLEVLSQKYKLFVMSNTNDIHIRFFLKLIDLISPHKQFHEYFTQVYFSQEVGERKPNFGAWQPILNDHQLDASRTLFIDDKLENIQAAMNMGMNGFHNITPDDWVNIIE</sequence>
<dbReference type="SUPFAM" id="SSF56784">
    <property type="entry name" value="HAD-like"/>
    <property type="match status" value="1"/>
</dbReference>
<dbReference type="Gene3D" id="1.10.150.240">
    <property type="entry name" value="Putative phosphatase, domain 2"/>
    <property type="match status" value="1"/>
</dbReference>
<evidence type="ECO:0000313" key="2">
    <source>
        <dbReference type="Proteomes" id="UP000036908"/>
    </source>
</evidence>
<keyword evidence="2" id="KW-1185">Reference proteome</keyword>
<dbReference type="OrthoDB" id="9797415at2"/>
<dbReference type="SFLD" id="SFLDG01129">
    <property type="entry name" value="C1.5:_HAD__Beta-PGM__Phosphata"/>
    <property type="match status" value="1"/>
</dbReference>
<dbReference type="NCBIfam" id="TIGR01509">
    <property type="entry name" value="HAD-SF-IA-v3"/>
    <property type="match status" value="1"/>
</dbReference>
<dbReference type="RefSeq" id="WP_053224136.1">
    <property type="nucleotide sequence ID" value="NZ_JSVA01000014.1"/>
</dbReference>
<dbReference type="SFLD" id="SFLDS00003">
    <property type="entry name" value="Haloacid_Dehalogenase"/>
    <property type="match status" value="1"/>
</dbReference>
<evidence type="ECO:0000313" key="1">
    <source>
        <dbReference type="EMBL" id="KOF02303.1"/>
    </source>
</evidence>
<dbReference type="InterPro" id="IPR041492">
    <property type="entry name" value="HAD_2"/>
</dbReference>
<dbReference type="PATRIC" id="fig|1566026.4.peg.862"/>
<dbReference type="InterPro" id="IPR006439">
    <property type="entry name" value="HAD-SF_hydro_IA"/>
</dbReference>
<dbReference type="Gene3D" id="3.40.50.1000">
    <property type="entry name" value="HAD superfamily/HAD-like"/>
    <property type="match status" value="1"/>
</dbReference>
<dbReference type="PANTHER" id="PTHR43611">
    <property type="entry name" value="ALPHA-D-GLUCOSE 1-PHOSPHATE PHOSPHATASE"/>
    <property type="match status" value="1"/>
</dbReference>
<dbReference type="Proteomes" id="UP000036908">
    <property type="component" value="Unassembled WGS sequence"/>
</dbReference>
<reference evidence="2" key="1">
    <citation type="submission" date="2014-11" db="EMBL/GenBank/DDBJ databases">
        <title>Genome sequencing of Roseivirga sp. D-25.</title>
        <authorList>
            <person name="Selvaratnam C."/>
            <person name="Thevarajoo S."/>
            <person name="Goh K.M."/>
            <person name="Eee R."/>
            <person name="Chan K.-G."/>
            <person name="Chong C.S."/>
        </authorList>
    </citation>
    <scope>NUCLEOTIDE SEQUENCE [LARGE SCALE GENOMIC DNA]</scope>
    <source>
        <strain evidence="2">D-25</strain>
    </source>
</reference>
<name>A0A0L8AIP2_9BACT</name>
<dbReference type="AlphaFoldDB" id="A0A0L8AIP2"/>
<dbReference type="InterPro" id="IPR036412">
    <property type="entry name" value="HAD-like_sf"/>
</dbReference>
<evidence type="ECO:0008006" key="3">
    <source>
        <dbReference type="Google" id="ProtNLM"/>
    </source>
</evidence>
<dbReference type="PANTHER" id="PTHR43611:SF3">
    <property type="entry name" value="FLAVIN MONONUCLEOTIDE HYDROLASE 1, CHLOROPLATIC"/>
    <property type="match status" value="1"/>
</dbReference>
<comment type="caution">
    <text evidence="1">The sequence shown here is derived from an EMBL/GenBank/DDBJ whole genome shotgun (WGS) entry which is preliminary data.</text>
</comment>
<proteinExistence type="predicted"/>
<dbReference type="InterPro" id="IPR023214">
    <property type="entry name" value="HAD_sf"/>
</dbReference>